<reference evidence="6 7" key="1">
    <citation type="journal article" date="2017" name="Proc. Natl. Acad. Sci. U.S.A.">
        <title>Simulation of Deepwater Horizon oil plume reveals substrate specialization within a complex community of hydrocarbon-degraders.</title>
        <authorList>
            <person name="Hu P."/>
            <person name="Dubinsky E.A."/>
            <person name="Probst A.J."/>
            <person name="Wang J."/>
            <person name="Sieber C.M.K."/>
            <person name="Tom L.M."/>
            <person name="Gardinali P."/>
            <person name="Banfield J.F."/>
            <person name="Atlas R.M."/>
            <person name="Andersen G.L."/>
        </authorList>
    </citation>
    <scope>NUCLEOTIDE SEQUENCE [LARGE SCALE GENOMIC DNA]</scope>
    <source>
        <strain evidence="6">35_9_T64</strain>
    </source>
</reference>
<evidence type="ECO:0000256" key="2">
    <source>
        <dbReference type="ARBA" id="ARBA00022748"/>
    </source>
</evidence>
<evidence type="ECO:0000256" key="4">
    <source>
        <dbReference type="ARBA" id="ARBA00023284"/>
    </source>
</evidence>
<evidence type="ECO:0000256" key="1">
    <source>
        <dbReference type="ARBA" id="ARBA00004196"/>
    </source>
</evidence>
<dbReference type="PROSITE" id="PS51352">
    <property type="entry name" value="THIOREDOXIN_2"/>
    <property type="match status" value="1"/>
</dbReference>
<comment type="caution">
    <text evidence="6">The sequence shown here is derived from an EMBL/GenBank/DDBJ whole genome shotgun (WGS) entry which is preliminary data.</text>
</comment>
<dbReference type="GO" id="GO:0030313">
    <property type="term" value="C:cell envelope"/>
    <property type="evidence" value="ECO:0007669"/>
    <property type="project" value="UniProtKB-SubCell"/>
</dbReference>
<dbReference type="RefSeq" id="WP_303685376.1">
    <property type="nucleotide sequence ID" value="NZ_CAJXYO010000001.1"/>
</dbReference>
<dbReference type="AlphaFoldDB" id="A0A1Z8BGD6"/>
<sequence length="181" mass="20920">MRTIIILLAAVLMTSCGEKTAEKPEVKQQIKFAEADISSNEIVHLTDFEDNYYNLDQILEENKGKLVYLDIWASWCGPCKAMMPFSEKLQEKYKGKDITFLFISIDQDTGKWERSAKQFNLIDNSFLARNYPKAKLFQDNNVSSIPRYMLFDKNGRLIDDNARRPSEKDLETTIDAFLAID</sequence>
<gene>
    <name evidence="6" type="ORF">A9Q93_00330</name>
</gene>
<proteinExistence type="predicted"/>
<dbReference type="InterPro" id="IPR012336">
    <property type="entry name" value="Thioredoxin-like_fold"/>
</dbReference>
<dbReference type="InterPro" id="IPR036249">
    <property type="entry name" value="Thioredoxin-like_sf"/>
</dbReference>
<dbReference type="PANTHER" id="PTHR42852">
    <property type="entry name" value="THIOL:DISULFIDE INTERCHANGE PROTEIN DSBE"/>
    <property type="match status" value="1"/>
</dbReference>
<keyword evidence="3" id="KW-1015">Disulfide bond</keyword>
<keyword evidence="4" id="KW-0676">Redox-active center</keyword>
<dbReference type="PANTHER" id="PTHR42852:SF6">
    <property type="entry name" value="THIOL:DISULFIDE INTERCHANGE PROTEIN DSBE"/>
    <property type="match status" value="1"/>
</dbReference>
<dbReference type="CDD" id="cd02966">
    <property type="entry name" value="TlpA_like_family"/>
    <property type="match status" value="1"/>
</dbReference>
<evidence type="ECO:0000313" key="6">
    <source>
        <dbReference type="EMBL" id="OUS21642.1"/>
    </source>
</evidence>
<dbReference type="InterPro" id="IPR013766">
    <property type="entry name" value="Thioredoxin_domain"/>
</dbReference>
<dbReference type="Proteomes" id="UP000196102">
    <property type="component" value="Unassembled WGS sequence"/>
</dbReference>
<evidence type="ECO:0000259" key="5">
    <source>
        <dbReference type="PROSITE" id="PS51352"/>
    </source>
</evidence>
<feature type="domain" description="Thioredoxin" evidence="5">
    <location>
        <begin position="23"/>
        <end position="179"/>
    </location>
</feature>
<dbReference type="SUPFAM" id="SSF52833">
    <property type="entry name" value="Thioredoxin-like"/>
    <property type="match status" value="1"/>
</dbReference>
<dbReference type="Pfam" id="PF13905">
    <property type="entry name" value="Thioredoxin_8"/>
    <property type="match status" value="1"/>
</dbReference>
<dbReference type="GO" id="GO:0017004">
    <property type="term" value="P:cytochrome complex assembly"/>
    <property type="evidence" value="ECO:0007669"/>
    <property type="project" value="UniProtKB-KW"/>
</dbReference>
<evidence type="ECO:0000313" key="7">
    <source>
        <dbReference type="Proteomes" id="UP000196102"/>
    </source>
</evidence>
<dbReference type="Gene3D" id="3.40.30.10">
    <property type="entry name" value="Glutaredoxin"/>
    <property type="match status" value="1"/>
</dbReference>
<dbReference type="InterPro" id="IPR050553">
    <property type="entry name" value="Thioredoxin_ResA/DsbE_sf"/>
</dbReference>
<evidence type="ECO:0000256" key="3">
    <source>
        <dbReference type="ARBA" id="ARBA00023157"/>
    </source>
</evidence>
<organism evidence="6 7">
    <name type="scientific">Nonlabens dokdonensis</name>
    <dbReference type="NCBI Taxonomy" id="328515"/>
    <lineage>
        <taxon>Bacteria</taxon>
        <taxon>Pseudomonadati</taxon>
        <taxon>Bacteroidota</taxon>
        <taxon>Flavobacteriia</taxon>
        <taxon>Flavobacteriales</taxon>
        <taxon>Flavobacteriaceae</taxon>
        <taxon>Nonlabens</taxon>
    </lineage>
</organism>
<protein>
    <submittedName>
        <fullName evidence="6">Thioredoxin family protein</fullName>
    </submittedName>
</protein>
<accession>A0A1Z8BGD6</accession>
<dbReference type="EMBL" id="MAAX01000008">
    <property type="protein sequence ID" value="OUS21642.1"/>
    <property type="molecule type" value="Genomic_DNA"/>
</dbReference>
<dbReference type="PROSITE" id="PS51257">
    <property type="entry name" value="PROKAR_LIPOPROTEIN"/>
    <property type="match status" value="1"/>
</dbReference>
<comment type="subcellular location">
    <subcellularLocation>
        <location evidence="1">Cell envelope</location>
    </subcellularLocation>
</comment>
<keyword evidence="2" id="KW-0201">Cytochrome c-type biogenesis</keyword>
<name>A0A1Z8BGD6_9FLAO</name>